<accession>A0ABN9RE76</accession>
<evidence type="ECO:0000256" key="1">
    <source>
        <dbReference type="SAM" id="Phobius"/>
    </source>
</evidence>
<protein>
    <recommendedName>
        <fullName evidence="4">Transmembrane protein 147</fullName>
    </recommendedName>
</protein>
<feature type="transmembrane region" description="Helical" evidence="1">
    <location>
        <begin position="30"/>
        <end position="50"/>
    </location>
</feature>
<dbReference type="EMBL" id="CAUYUJ010006036">
    <property type="protein sequence ID" value="CAK0815901.1"/>
    <property type="molecule type" value="Genomic_DNA"/>
</dbReference>
<keyword evidence="1" id="KW-0812">Transmembrane</keyword>
<keyword evidence="3" id="KW-1185">Reference proteome</keyword>
<keyword evidence="1" id="KW-0472">Membrane</keyword>
<reference evidence="2" key="1">
    <citation type="submission" date="2023-10" db="EMBL/GenBank/DDBJ databases">
        <authorList>
            <person name="Chen Y."/>
            <person name="Shah S."/>
            <person name="Dougan E. K."/>
            <person name="Thang M."/>
            <person name="Chan C."/>
        </authorList>
    </citation>
    <scope>NUCLEOTIDE SEQUENCE [LARGE SCALE GENOMIC DNA]</scope>
</reference>
<proteinExistence type="predicted"/>
<sequence length="107" mass="11694">MALVTFLPNVWLGVALQAKYYSHGSMTTKLAYLAGMVVITSVFFMVRLLLVYPVGFAWLINWLLEGSGPAFRVVLAVVVPPMVDAIQSVVLISTGMESEQEAMPVQC</sequence>
<name>A0ABN9RE76_9DINO</name>
<gene>
    <name evidence="2" type="ORF">PCOR1329_LOCUS19033</name>
</gene>
<comment type="caution">
    <text evidence="2">The sequence shown here is derived from an EMBL/GenBank/DDBJ whole genome shotgun (WGS) entry which is preliminary data.</text>
</comment>
<evidence type="ECO:0000313" key="2">
    <source>
        <dbReference type="EMBL" id="CAK0815901.1"/>
    </source>
</evidence>
<evidence type="ECO:0000313" key="3">
    <source>
        <dbReference type="Proteomes" id="UP001189429"/>
    </source>
</evidence>
<organism evidence="2 3">
    <name type="scientific">Prorocentrum cordatum</name>
    <dbReference type="NCBI Taxonomy" id="2364126"/>
    <lineage>
        <taxon>Eukaryota</taxon>
        <taxon>Sar</taxon>
        <taxon>Alveolata</taxon>
        <taxon>Dinophyceae</taxon>
        <taxon>Prorocentrales</taxon>
        <taxon>Prorocentraceae</taxon>
        <taxon>Prorocentrum</taxon>
    </lineage>
</organism>
<evidence type="ECO:0008006" key="4">
    <source>
        <dbReference type="Google" id="ProtNLM"/>
    </source>
</evidence>
<dbReference type="Proteomes" id="UP001189429">
    <property type="component" value="Unassembled WGS sequence"/>
</dbReference>
<keyword evidence="1" id="KW-1133">Transmembrane helix</keyword>